<feature type="transmembrane region" description="Helical" evidence="2">
    <location>
        <begin position="181"/>
        <end position="202"/>
    </location>
</feature>
<evidence type="ECO:0000256" key="1">
    <source>
        <dbReference type="SAM" id="MobiDB-lite"/>
    </source>
</evidence>
<feature type="region of interest" description="Disordered" evidence="1">
    <location>
        <begin position="107"/>
        <end position="150"/>
    </location>
</feature>
<dbReference type="AlphaFoldDB" id="A0A975HE26"/>
<evidence type="ECO:0000313" key="5">
    <source>
        <dbReference type="Proteomes" id="UP000664914"/>
    </source>
</evidence>
<evidence type="ECO:0000313" key="4">
    <source>
        <dbReference type="EMBL" id="QTH21927.1"/>
    </source>
</evidence>
<keyword evidence="2" id="KW-0812">Transmembrane</keyword>
<feature type="chain" id="PRO_5036686243" description="LPXTG cell wall anchor domain-containing protein" evidence="3">
    <location>
        <begin position="29"/>
        <end position="348"/>
    </location>
</feature>
<feature type="compositionally biased region" description="Low complexity" evidence="1">
    <location>
        <begin position="301"/>
        <end position="328"/>
    </location>
</feature>
<gene>
    <name evidence="4" type="ORF">HRJ34_27170</name>
</gene>
<evidence type="ECO:0000256" key="2">
    <source>
        <dbReference type="SAM" id="Phobius"/>
    </source>
</evidence>
<organism evidence="4 5">
    <name type="scientific">Rhizorhabdus wittichii</name>
    <dbReference type="NCBI Taxonomy" id="160791"/>
    <lineage>
        <taxon>Bacteria</taxon>
        <taxon>Pseudomonadati</taxon>
        <taxon>Pseudomonadota</taxon>
        <taxon>Alphaproteobacteria</taxon>
        <taxon>Sphingomonadales</taxon>
        <taxon>Sphingomonadaceae</taxon>
        <taxon>Rhizorhabdus</taxon>
    </lineage>
</organism>
<feature type="signal peptide" evidence="3">
    <location>
        <begin position="1"/>
        <end position="28"/>
    </location>
</feature>
<feature type="compositionally biased region" description="Low complexity" evidence="1">
    <location>
        <begin position="107"/>
        <end position="135"/>
    </location>
</feature>
<reference evidence="4" key="2">
    <citation type="submission" date="2021-04" db="EMBL/GenBank/DDBJ databases">
        <title>Isolation and genomic analysis of the ibuprofen-degrading bacterium Sphingomonas strain MPO218.</title>
        <authorList>
            <person name="Aulestia M."/>
            <person name="Flores A."/>
            <person name="Mangas E.L."/>
            <person name="Perez-Pulido A.J."/>
            <person name="Santero E."/>
            <person name="Camacho E.M."/>
        </authorList>
    </citation>
    <scope>NUCLEOTIDE SEQUENCE</scope>
    <source>
        <strain evidence="4">MPO218</strain>
    </source>
</reference>
<dbReference type="Proteomes" id="UP000664914">
    <property type="component" value="Chromosome"/>
</dbReference>
<sequence>MSYAPNPVRPGLTAIAAVLAFSSTPSFAQDAAPTVVTPPPVVEPAPATIAPTLAPMTQSSAAPSTGGLVTVPTRPGGIATGLDAAPATPAAAPEPAAETVSRPVVRTAPARRANPAPAPRETAPAAPVAAQRAAPVAPPTAPAVDTAPPPVAPVAEVPAVAPEPAPAPAPRATPADADNDVLPIAGAAGIAILLIGGGVYAMRRRRRDEGEEELLLADRVAETPAEPVPVPAAAAPLPMADAAPATTTDAPVTAIPAGFDISRFGRHTQAAYRGPTPGNPSLSLKRRLRVASFLDGRERMAAPGGQPAATPAAAAPAPQPAAAPRQPGHITTRIKVPPRPGFRPAWQS</sequence>
<feature type="region of interest" description="Disordered" evidence="1">
    <location>
        <begin position="300"/>
        <end position="348"/>
    </location>
</feature>
<evidence type="ECO:0008006" key="6">
    <source>
        <dbReference type="Google" id="ProtNLM"/>
    </source>
</evidence>
<keyword evidence="2" id="KW-1133">Transmembrane helix</keyword>
<keyword evidence="2" id="KW-0472">Membrane</keyword>
<accession>A0A975HE26</accession>
<evidence type="ECO:0000256" key="3">
    <source>
        <dbReference type="SAM" id="SignalP"/>
    </source>
</evidence>
<keyword evidence="3" id="KW-0732">Signal</keyword>
<dbReference type="RefSeq" id="WP_208632968.1">
    <property type="nucleotide sequence ID" value="NZ_CP059319.1"/>
</dbReference>
<dbReference type="EMBL" id="CP059319">
    <property type="protein sequence ID" value="QTH21927.1"/>
    <property type="molecule type" value="Genomic_DNA"/>
</dbReference>
<proteinExistence type="predicted"/>
<name>A0A975HE26_9SPHN</name>
<reference evidence="4" key="1">
    <citation type="submission" date="2020-07" db="EMBL/GenBank/DDBJ databases">
        <authorList>
            <person name="Camacho E."/>
        </authorList>
    </citation>
    <scope>NUCLEOTIDE SEQUENCE</scope>
    <source>
        <strain evidence="4">MPO218</strain>
    </source>
</reference>
<protein>
    <recommendedName>
        <fullName evidence="6">LPXTG cell wall anchor domain-containing protein</fullName>
    </recommendedName>
</protein>
<feature type="compositionally biased region" description="Pro residues" evidence="1">
    <location>
        <begin position="136"/>
        <end position="150"/>
    </location>
</feature>